<dbReference type="InterPro" id="IPR002181">
    <property type="entry name" value="Fibrinogen_a/b/g_C_dom"/>
</dbReference>
<evidence type="ECO:0000313" key="3">
    <source>
        <dbReference type="EMBL" id="KAK7476382.1"/>
    </source>
</evidence>
<evidence type="ECO:0000259" key="2">
    <source>
        <dbReference type="Pfam" id="PF00147"/>
    </source>
</evidence>
<dbReference type="InterPro" id="IPR014716">
    <property type="entry name" value="Fibrinogen_a/b/g_C_1"/>
</dbReference>
<feature type="domain" description="Fibrinogen C-terminal" evidence="2">
    <location>
        <begin position="121"/>
        <end position="192"/>
    </location>
</feature>
<keyword evidence="4" id="KW-1185">Reference proteome</keyword>
<evidence type="ECO:0000313" key="4">
    <source>
        <dbReference type="Proteomes" id="UP001519460"/>
    </source>
</evidence>
<feature type="chain" id="PRO_5044770012" description="Fibrinogen C-terminal domain-containing protein" evidence="1">
    <location>
        <begin position="20"/>
        <end position="193"/>
    </location>
</feature>
<name>A0ABD0JN87_9CAEN</name>
<dbReference type="SUPFAM" id="SSF56496">
    <property type="entry name" value="Fibrinogen C-terminal domain-like"/>
    <property type="match status" value="1"/>
</dbReference>
<keyword evidence="1" id="KW-0732">Signal</keyword>
<reference evidence="3 4" key="1">
    <citation type="journal article" date="2023" name="Sci. Data">
        <title>Genome assembly of the Korean intertidal mud-creeper Batillaria attramentaria.</title>
        <authorList>
            <person name="Patra A.K."/>
            <person name="Ho P.T."/>
            <person name="Jun S."/>
            <person name="Lee S.J."/>
            <person name="Kim Y."/>
            <person name="Won Y.J."/>
        </authorList>
    </citation>
    <scope>NUCLEOTIDE SEQUENCE [LARGE SCALE GENOMIC DNA]</scope>
    <source>
        <strain evidence="3">Wonlab-2016</strain>
    </source>
</reference>
<feature type="signal peptide" evidence="1">
    <location>
        <begin position="1"/>
        <end position="19"/>
    </location>
</feature>
<dbReference type="InterPro" id="IPR036056">
    <property type="entry name" value="Fibrinogen-like_C"/>
</dbReference>
<gene>
    <name evidence="3" type="ORF">BaRGS_00032382</name>
</gene>
<dbReference type="AlphaFoldDB" id="A0ABD0JN87"/>
<sequence>MSGFLVLAVFLLSTSPVPSSSQQAPDFTLCPRGSVFTGPELTSLSGGSAADCAKNCSQTSGCEAFNVCPDHMSGAVTCHLLSDNNPQGCAGLSPSPFPDCRYVARCALGNKGSQYVLVRTTMSFDVTWATATAGIGDPAAGDFFIGLDKLHYLTQTLRSIHFFMWSTTGSKHIINYYDFTVGPESSSYQLSYR</sequence>
<proteinExistence type="predicted"/>
<accession>A0ABD0JN87</accession>
<dbReference type="Gene3D" id="3.90.215.10">
    <property type="entry name" value="Gamma Fibrinogen, chain A, domain 1"/>
    <property type="match status" value="1"/>
</dbReference>
<dbReference type="EMBL" id="JACVVK020000377">
    <property type="protein sequence ID" value="KAK7476382.1"/>
    <property type="molecule type" value="Genomic_DNA"/>
</dbReference>
<evidence type="ECO:0000256" key="1">
    <source>
        <dbReference type="SAM" id="SignalP"/>
    </source>
</evidence>
<dbReference type="Proteomes" id="UP001519460">
    <property type="component" value="Unassembled WGS sequence"/>
</dbReference>
<dbReference type="Pfam" id="PF00147">
    <property type="entry name" value="Fibrinogen_C"/>
    <property type="match status" value="1"/>
</dbReference>
<comment type="caution">
    <text evidence="3">The sequence shown here is derived from an EMBL/GenBank/DDBJ whole genome shotgun (WGS) entry which is preliminary data.</text>
</comment>
<organism evidence="3 4">
    <name type="scientific">Batillaria attramentaria</name>
    <dbReference type="NCBI Taxonomy" id="370345"/>
    <lineage>
        <taxon>Eukaryota</taxon>
        <taxon>Metazoa</taxon>
        <taxon>Spiralia</taxon>
        <taxon>Lophotrochozoa</taxon>
        <taxon>Mollusca</taxon>
        <taxon>Gastropoda</taxon>
        <taxon>Caenogastropoda</taxon>
        <taxon>Sorbeoconcha</taxon>
        <taxon>Cerithioidea</taxon>
        <taxon>Batillariidae</taxon>
        <taxon>Batillaria</taxon>
    </lineage>
</organism>
<protein>
    <recommendedName>
        <fullName evidence="2">Fibrinogen C-terminal domain-containing protein</fullName>
    </recommendedName>
</protein>